<keyword evidence="3" id="KW-1185">Reference proteome</keyword>
<proteinExistence type="predicted"/>
<protein>
    <submittedName>
        <fullName evidence="2">Uncharacterized protein</fullName>
    </submittedName>
</protein>
<name>A0A4T2C9W4_9MICO</name>
<sequence>MTLSEAKRIEAHFANGTLDPDLPGTREIVNEAHRVHVNAMLWGSTRAEPHRRRVRGGIALGIGMVVATVGGFCVPFLASR</sequence>
<dbReference type="AlphaFoldDB" id="A0A4T2C9W4"/>
<dbReference type="OrthoDB" id="5120541at2"/>
<reference evidence="2 3" key="1">
    <citation type="journal article" date="2019" name="Microorganisms">
        <title>Systematic Affiliation and Genome Analysis of Subtercola vilae DB165(T) with Particular Emphasis on Cold Adaptation of an Isolate from a High-Altitude Cold Volcano Lake.</title>
        <authorList>
            <person name="Villalobos A.S."/>
            <person name="Wiese J."/>
            <person name="Imhoff J.F."/>
            <person name="Dorador C."/>
            <person name="Keller A."/>
            <person name="Hentschel U."/>
        </authorList>
    </citation>
    <scope>NUCLEOTIDE SEQUENCE [LARGE SCALE GENOMIC DNA]</scope>
    <source>
        <strain evidence="2 3">DB165</strain>
    </source>
</reference>
<accession>A0A4T2C9W4</accession>
<evidence type="ECO:0000313" key="3">
    <source>
        <dbReference type="Proteomes" id="UP000306192"/>
    </source>
</evidence>
<keyword evidence="1" id="KW-0472">Membrane</keyword>
<dbReference type="Proteomes" id="UP000306192">
    <property type="component" value="Unassembled WGS sequence"/>
</dbReference>
<dbReference type="RefSeq" id="WP_136640988.1">
    <property type="nucleotide sequence ID" value="NZ_QYRT01000006.1"/>
</dbReference>
<organism evidence="2 3">
    <name type="scientific">Subtercola vilae</name>
    <dbReference type="NCBI Taxonomy" id="2056433"/>
    <lineage>
        <taxon>Bacteria</taxon>
        <taxon>Bacillati</taxon>
        <taxon>Actinomycetota</taxon>
        <taxon>Actinomycetes</taxon>
        <taxon>Micrococcales</taxon>
        <taxon>Microbacteriaceae</taxon>
        <taxon>Subtercola</taxon>
    </lineage>
</organism>
<comment type="caution">
    <text evidence="2">The sequence shown here is derived from an EMBL/GenBank/DDBJ whole genome shotgun (WGS) entry which is preliminary data.</text>
</comment>
<feature type="transmembrane region" description="Helical" evidence="1">
    <location>
        <begin position="56"/>
        <end position="78"/>
    </location>
</feature>
<gene>
    <name evidence="2" type="ORF">D4765_04260</name>
</gene>
<evidence type="ECO:0000256" key="1">
    <source>
        <dbReference type="SAM" id="Phobius"/>
    </source>
</evidence>
<evidence type="ECO:0000313" key="2">
    <source>
        <dbReference type="EMBL" id="TIH39298.1"/>
    </source>
</evidence>
<dbReference type="EMBL" id="QYRT01000006">
    <property type="protein sequence ID" value="TIH39298.1"/>
    <property type="molecule type" value="Genomic_DNA"/>
</dbReference>
<keyword evidence="1" id="KW-1133">Transmembrane helix</keyword>
<keyword evidence="1" id="KW-0812">Transmembrane</keyword>